<evidence type="ECO:0000313" key="1">
    <source>
        <dbReference type="EMBL" id="CAF4596060.1"/>
    </source>
</evidence>
<dbReference type="Proteomes" id="UP000681720">
    <property type="component" value="Unassembled WGS sequence"/>
</dbReference>
<reference evidence="2" key="1">
    <citation type="submission" date="2021-02" db="EMBL/GenBank/DDBJ databases">
        <authorList>
            <person name="Nowell W R."/>
        </authorList>
    </citation>
    <scope>NUCLEOTIDE SEQUENCE</scope>
</reference>
<proteinExistence type="predicted"/>
<evidence type="ECO:0000313" key="3">
    <source>
        <dbReference type="Proteomes" id="UP000681967"/>
    </source>
</evidence>
<protein>
    <submittedName>
        <fullName evidence="2">Uncharacterized protein</fullName>
    </submittedName>
</protein>
<dbReference type="EMBL" id="CAJOBJ010102876">
    <property type="protein sequence ID" value="CAF4596060.1"/>
    <property type="molecule type" value="Genomic_DNA"/>
</dbReference>
<dbReference type="AlphaFoldDB" id="A0A8S3BCN5"/>
<dbReference type="EMBL" id="CAJOBH010144041">
    <property type="protein sequence ID" value="CAF4818343.1"/>
    <property type="molecule type" value="Genomic_DNA"/>
</dbReference>
<comment type="caution">
    <text evidence="2">The sequence shown here is derived from an EMBL/GenBank/DDBJ whole genome shotgun (WGS) entry which is preliminary data.</text>
</comment>
<organism evidence="2 3">
    <name type="scientific">Rotaria magnacalcarata</name>
    <dbReference type="NCBI Taxonomy" id="392030"/>
    <lineage>
        <taxon>Eukaryota</taxon>
        <taxon>Metazoa</taxon>
        <taxon>Spiralia</taxon>
        <taxon>Gnathifera</taxon>
        <taxon>Rotifera</taxon>
        <taxon>Eurotatoria</taxon>
        <taxon>Bdelloidea</taxon>
        <taxon>Philodinida</taxon>
        <taxon>Philodinidae</taxon>
        <taxon>Rotaria</taxon>
    </lineage>
</organism>
<name>A0A8S3BCN5_9BILA</name>
<accession>A0A8S3BCN5</accession>
<evidence type="ECO:0000313" key="2">
    <source>
        <dbReference type="EMBL" id="CAF4818343.1"/>
    </source>
</evidence>
<dbReference type="Proteomes" id="UP000681967">
    <property type="component" value="Unassembled WGS sequence"/>
</dbReference>
<gene>
    <name evidence="2" type="ORF">BYL167_LOCUS48880</name>
    <name evidence="1" type="ORF">GIL414_LOCUS38711</name>
</gene>
<feature type="non-terminal residue" evidence="2">
    <location>
        <position position="77"/>
    </location>
</feature>
<sequence length="77" mass="8456">MHDLCIGQMMDLRAAHVSTEKENGQLDELDRVAWLKTGKAIEIALIPPAILAISPSTSSVDIQCIEIANIRELGRLM</sequence>